<dbReference type="RefSeq" id="WP_290254501.1">
    <property type="nucleotide sequence ID" value="NZ_JAUGQQ010000004.1"/>
</dbReference>
<evidence type="ECO:0000259" key="7">
    <source>
        <dbReference type="PROSITE" id="PS51410"/>
    </source>
</evidence>
<dbReference type="InterPro" id="IPR036951">
    <property type="entry name" value="ArAA_hydroxylase_sf"/>
</dbReference>
<feature type="domain" description="Biopterin-dependent aromatic amino acid hydroxylase family profile" evidence="7">
    <location>
        <begin position="1"/>
        <end position="358"/>
    </location>
</feature>
<gene>
    <name evidence="8" type="ORF">QRD02_08480</name>
</gene>
<dbReference type="CDD" id="cd00361">
    <property type="entry name" value="arom_aa_hydroxylase"/>
    <property type="match status" value="1"/>
</dbReference>
<evidence type="ECO:0000256" key="4">
    <source>
        <dbReference type="ARBA" id="ARBA00023002"/>
    </source>
</evidence>
<dbReference type="InterPro" id="IPR036329">
    <property type="entry name" value="Aro-AA_hydroxylase_C_sf"/>
</dbReference>
<dbReference type="PANTHER" id="PTHR11473">
    <property type="entry name" value="AROMATIC AMINO ACID HYDROXYLASE"/>
    <property type="match status" value="1"/>
</dbReference>
<dbReference type="InterPro" id="IPR001273">
    <property type="entry name" value="ArAA_hydroxylase"/>
</dbReference>
<dbReference type="EMBL" id="JAUGQQ010000004">
    <property type="protein sequence ID" value="MDN3724417.1"/>
    <property type="molecule type" value="Genomic_DNA"/>
</dbReference>
<evidence type="ECO:0000256" key="2">
    <source>
        <dbReference type="ARBA" id="ARBA00009712"/>
    </source>
</evidence>
<sequence>MENKIETNELLDRLPPHLKQYIKPQNYEQYTPINQAVWRYVMRKNVDYLAKVAHESYLGGLRKTGISIDEIPTMYGMNRILKEIGWAAVAVDGFIPPNAFMEFQAYKVLVIASDIRQLENIEYTPAPDIIHEGAGHAPIIASPDYAEYLRRFGEIGAKAISSAHDIEMYEAVRELSILKESPPPSPLPKEGGALTPAQKEYLQNIENAELRVEKLQNKKVKPSEISLIRNLHWWTVEYGMVGTVENPKIYGAGLLSSIGESVWCMKDEVKKIPYSIDAAYQDFDITKPQPQLYVTPDFAYLQEVLEEFANTMAVRKGGWRGLKKLIKSKQLGTIEISTGLQISGHFSRMIKNVDNEVVYFETEGETALSYREKEVIGHGILRHKKGFRSPLGKLKGINLSIENMGPRDLQAYNFYDGKPIAFEFESGITVKGLNVTGMRNLRGELMLIQFTDCTVKYKNEVLFSPEMGDFDMAVGKEIVSAFAGAADYNSFDLVNHISSSETIRVELSDTEKELNTLYNLVREMRNSREFNTEKLKSIFYVLAEKHRNDWLLPLEILELVFENESNFSEEVREYLLNMKKIRPKVAHLIEGGLELIGDQTIMRKPFRNKSLTT</sequence>
<dbReference type="PANTHER" id="PTHR11473:SF24">
    <property type="entry name" value="PHENYLALANINE-4-HYDROXYLASE"/>
    <property type="match status" value="1"/>
</dbReference>
<keyword evidence="9" id="KW-1185">Reference proteome</keyword>
<dbReference type="PROSITE" id="PS51410">
    <property type="entry name" value="BH4_AAA_HYDROXYL_2"/>
    <property type="match status" value="1"/>
</dbReference>
<evidence type="ECO:0000313" key="9">
    <source>
        <dbReference type="Proteomes" id="UP001244787"/>
    </source>
</evidence>
<dbReference type="NCBIfam" id="NF010657">
    <property type="entry name" value="PRK14056.1"/>
    <property type="match status" value="1"/>
</dbReference>
<organism evidence="8 9">
    <name type="scientific">Aequorivita aurantiaca</name>
    <dbReference type="NCBI Taxonomy" id="3053356"/>
    <lineage>
        <taxon>Bacteria</taxon>
        <taxon>Pseudomonadati</taxon>
        <taxon>Bacteroidota</taxon>
        <taxon>Flavobacteriia</taxon>
        <taxon>Flavobacteriales</taxon>
        <taxon>Flavobacteriaceae</taxon>
        <taxon>Aequorivita</taxon>
    </lineage>
</organism>
<dbReference type="GO" id="GO:0016491">
    <property type="term" value="F:oxidoreductase activity"/>
    <property type="evidence" value="ECO:0007669"/>
    <property type="project" value="UniProtKB-KW"/>
</dbReference>
<dbReference type="InterPro" id="IPR019774">
    <property type="entry name" value="Aromatic-AA_hydroxylase_C"/>
</dbReference>
<protein>
    <submittedName>
        <fullName evidence="8">Aromatic amino acid hydroxylase</fullName>
        <ecNumber evidence="8">1.14.16.-</ecNumber>
    </submittedName>
</protein>
<reference evidence="8 9" key="1">
    <citation type="submission" date="2023-06" db="EMBL/GenBank/DDBJ databases">
        <authorList>
            <person name="Ye Y.-Q."/>
            <person name="Du Z.-J."/>
        </authorList>
    </citation>
    <scope>NUCLEOTIDE SEQUENCE [LARGE SCALE GENOMIC DNA]</scope>
    <source>
        <strain evidence="8 9">SDUM287046</strain>
    </source>
</reference>
<comment type="caution">
    <text evidence="8">The sequence shown here is derived from an EMBL/GenBank/DDBJ whole genome shotgun (WGS) entry which is preliminary data.</text>
</comment>
<evidence type="ECO:0000256" key="5">
    <source>
        <dbReference type="ARBA" id="ARBA00023004"/>
    </source>
</evidence>
<name>A0ABT8DMX6_9FLAO</name>
<keyword evidence="5" id="KW-0408">Iron</keyword>
<keyword evidence="6" id="KW-0503">Monooxygenase</keyword>
<keyword evidence="3" id="KW-0479">Metal-binding</keyword>
<evidence type="ECO:0000256" key="1">
    <source>
        <dbReference type="ARBA" id="ARBA00001954"/>
    </source>
</evidence>
<dbReference type="Pfam" id="PF00351">
    <property type="entry name" value="Biopterin_H"/>
    <property type="match status" value="2"/>
</dbReference>
<evidence type="ECO:0000256" key="6">
    <source>
        <dbReference type="ARBA" id="ARBA00023033"/>
    </source>
</evidence>
<comment type="similarity">
    <text evidence="2">Belongs to the biopterin-dependent aromatic amino acid hydroxylase family.</text>
</comment>
<dbReference type="Proteomes" id="UP001244787">
    <property type="component" value="Unassembled WGS sequence"/>
</dbReference>
<keyword evidence="4 8" id="KW-0560">Oxidoreductase</keyword>
<proteinExistence type="inferred from homology"/>
<dbReference type="EC" id="1.14.16.-" evidence="8"/>
<evidence type="ECO:0000256" key="3">
    <source>
        <dbReference type="ARBA" id="ARBA00022723"/>
    </source>
</evidence>
<accession>A0ABT8DMX6</accession>
<dbReference type="SUPFAM" id="SSF56534">
    <property type="entry name" value="Aromatic aminoacid monoxygenases, catalytic and oligomerization domains"/>
    <property type="match status" value="1"/>
</dbReference>
<evidence type="ECO:0000313" key="8">
    <source>
        <dbReference type="EMBL" id="MDN3724417.1"/>
    </source>
</evidence>
<dbReference type="Gene3D" id="1.10.800.10">
    <property type="entry name" value="Aromatic amino acid hydroxylase"/>
    <property type="match status" value="1"/>
</dbReference>
<comment type="cofactor">
    <cofactor evidence="1">
        <name>Fe(2+)</name>
        <dbReference type="ChEBI" id="CHEBI:29033"/>
    </cofactor>
</comment>